<dbReference type="Proteomes" id="UP000324632">
    <property type="component" value="Chromosome 6"/>
</dbReference>
<dbReference type="Gene3D" id="2.60.120.970">
    <property type="match status" value="1"/>
</dbReference>
<proteinExistence type="inferred from homology"/>
<dbReference type="GO" id="GO:0005125">
    <property type="term" value="F:cytokine activity"/>
    <property type="evidence" value="ECO:0007669"/>
    <property type="project" value="TreeGrafter"/>
</dbReference>
<keyword evidence="12" id="KW-1133">Transmembrane helix</keyword>
<dbReference type="InterPro" id="IPR029034">
    <property type="entry name" value="Cystine-knot_cytokine"/>
</dbReference>
<evidence type="ECO:0000256" key="1">
    <source>
        <dbReference type="ARBA" id="ARBA00004613"/>
    </source>
</evidence>
<keyword evidence="4" id="KW-0964">Secreted</keyword>
<dbReference type="CDD" id="cd13759">
    <property type="entry name" value="TGF_beta_NODAL"/>
    <property type="match status" value="1"/>
</dbReference>
<evidence type="ECO:0000256" key="9">
    <source>
        <dbReference type="ARBA" id="ARBA00023180"/>
    </source>
</evidence>
<dbReference type="PANTHER" id="PTHR11848">
    <property type="entry name" value="TGF-BETA FAMILY"/>
    <property type="match status" value="1"/>
</dbReference>
<dbReference type="GO" id="GO:0009888">
    <property type="term" value="P:tissue development"/>
    <property type="evidence" value="ECO:0007669"/>
    <property type="project" value="UniProtKB-ARBA"/>
</dbReference>
<evidence type="ECO:0000313" key="15">
    <source>
        <dbReference type="Proteomes" id="UP000324632"/>
    </source>
</evidence>
<gene>
    <name evidence="14" type="ORF">E1301_Tti008364</name>
</gene>
<dbReference type="GO" id="GO:0005615">
    <property type="term" value="C:extracellular space"/>
    <property type="evidence" value="ECO:0007669"/>
    <property type="project" value="TreeGrafter"/>
</dbReference>
<dbReference type="PANTHER" id="PTHR11848:SF159">
    <property type="entry name" value="NODAL HOMOLOG"/>
    <property type="match status" value="1"/>
</dbReference>
<feature type="region of interest" description="Disordered" evidence="11">
    <location>
        <begin position="279"/>
        <end position="324"/>
    </location>
</feature>
<dbReference type="InterPro" id="IPR017948">
    <property type="entry name" value="TGFb_CS"/>
</dbReference>
<dbReference type="FunFam" id="2.10.90.10:FF:000026">
    <property type="entry name" value="Nodal homolog 3-A"/>
    <property type="match status" value="1"/>
</dbReference>
<evidence type="ECO:0000256" key="5">
    <source>
        <dbReference type="ARBA" id="ARBA00022685"/>
    </source>
</evidence>
<keyword evidence="12" id="KW-0472">Membrane</keyword>
<accession>A0A5A9PGB4</accession>
<dbReference type="Pfam" id="PF00688">
    <property type="entry name" value="TGFb_propeptide"/>
    <property type="match status" value="1"/>
</dbReference>
<evidence type="ECO:0000256" key="3">
    <source>
        <dbReference type="ARBA" id="ARBA00022473"/>
    </source>
</evidence>
<comment type="subcellular location">
    <subcellularLocation>
        <location evidence="1">Secreted</location>
    </subcellularLocation>
</comment>
<dbReference type="AlphaFoldDB" id="A0A5A9PGB4"/>
<feature type="transmembrane region" description="Helical" evidence="12">
    <location>
        <begin position="21"/>
        <end position="48"/>
    </location>
</feature>
<dbReference type="PROSITE" id="PS00250">
    <property type="entry name" value="TGF_BETA_1"/>
    <property type="match status" value="1"/>
</dbReference>
<evidence type="ECO:0000256" key="11">
    <source>
        <dbReference type="SAM" id="MobiDB-lite"/>
    </source>
</evidence>
<organism evidence="14 15">
    <name type="scientific">Triplophysa tibetana</name>
    <dbReference type="NCBI Taxonomy" id="1572043"/>
    <lineage>
        <taxon>Eukaryota</taxon>
        <taxon>Metazoa</taxon>
        <taxon>Chordata</taxon>
        <taxon>Craniata</taxon>
        <taxon>Vertebrata</taxon>
        <taxon>Euteleostomi</taxon>
        <taxon>Actinopterygii</taxon>
        <taxon>Neopterygii</taxon>
        <taxon>Teleostei</taxon>
        <taxon>Ostariophysi</taxon>
        <taxon>Cypriniformes</taxon>
        <taxon>Nemacheilidae</taxon>
        <taxon>Triplophysa</taxon>
    </lineage>
</organism>
<dbReference type="InterPro" id="IPR001111">
    <property type="entry name" value="TGF-b_propeptide"/>
</dbReference>
<evidence type="ECO:0000256" key="4">
    <source>
        <dbReference type="ARBA" id="ARBA00022525"/>
    </source>
</evidence>
<evidence type="ECO:0000259" key="13">
    <source>
        <dbReference type="PROSITE" id="PS51362"/>
    </source>
</evidence>
<keyword evidence="3" id="KW-0217">Developmental protein</keyword>
<evidence type="ECO:0000256" key="8">
    <source>
        <dbReference type="ARBA" id="ARBA00023157"/>
    </source>
</evidence>
<dbReference type="SMART" id="SM00204">
    <property type="entry name" value="TGFB"/>
    <property type="match status" value="1"/>
</dbReference>
<feature type="domain" description="TGF-beta family profile" evidence="13">
    <location>
        <begin position="297"/>
        <end position="430"/>
    </location>
</feature>
<keyword evidence="8" id="KW-1015">Disulfide bond</keyword>
<keyword evidence="5" id="KW-0165">Cleavage on pair of basic residues</keyword>
<dbReference type="InterPro" id="IPR015615">
    <property type="entry name" value="TGF-beta-rel"/>
</dbReference>
<dbReference type="GO" id="GO:0007369">
    <property type="term" value="P:gastrulation"/>
    <property type="evidence" value="ECO:0007669"/>
    <property type="project" value="UniProtKB-ARBA"/>
</dbReference>
<dbReference type="Gene3D" id="2.10.90.10">
    <property type="entry name" value="Cystine-knot cytokines"/>
    <property type="match status" value="1"/>
</dbReference>
<dbReference type="InterPro" id="IPR001839">
    <property type="entry name" value="TGF-b_C"/>
</dbReference>
<sequence>MTLSLQRALKEKDQKITVFRFSAWWIITFFDMTPFVCGMLSAVVALWVGSMSAAASFPGLHEALRNRMRTAGRSGGGQAGPLRHTNRYPLYMMHLYRTLLTRDDKQMSHESPTLYDSDSVLSLVAKSCHQVGDKWAVTFDMSSISTSDTVHQSELRIRLPEFPSTGNEEVDVYHSSKRRCDQNPCAERRLHLGSVKSKLSDLASHSSWKVFNITELLKFWLHQGEMVPIEEHTQMSSAETKADEEQGVQHPTANRVMMVVYSKQNQAKTSTLIQTAEHSKYVASERTSSGSESVARRKKRNHRSGDRVRGGVGPGRTPGVSHEVGEKKSLCRKVDMWVDFDQIGWSDWIVYPKRYNAYRCEGGCPTPVDESLTPTNHAYMQSLLKLHHPDRVPCVSCVPTRLAPLSMLYYESGMVMRHHEGMVVAECGCH</sequence>
<evidence type="ECO:0000256" key="10">
    <source>
        <dbReference type="RuleBase" id="RU000354"/>
    </source>
</evidence>
<evidence type="ECO:0000256" key="2">
    <source>
        <dbReference type="ARBA" id="ARBA00006656"/>
    </source>
</evidence>
<name>A0A5A9PGB4_9TELE</name>
<comment type="similarity">
    <text evidence="2 10">Belongs to the TGF-beta family.</text>
</comment>
<keyword evidence="15" id="KW-1185">Reference proteome</keyword>
<evidence type="ECO:0000313" key="14">
    <source>
        <dbReference type="EMBL" id="KAA0720009.1"/>
    </source>
</evidence>
<dbReference type="GO" id="GO:0008083">
    <property type="term" value="F:growth factor activity"/>
    <property type="evidence" value="ECO:0007669"/>
    <property type="project" value="UniProtKB-KW"/>
</dbReference>
<keyword evidence="7 10" id="KW-0339">Growth factor</keyword>
<dbReference type="PROSITE" id="PS51362">
    <property type="entry name" value="TGF_BETA_2"/>
    <property type="match status" value="1"/>
</dbReference>
<reference evidence="14 15" key="1">
    <citation type="journal article" date="2019" name="Mol. Ecol. Resour.">
        <title>Chromosome-level genome assembly of Triplophysa tibetana, a fish adapted to the harsh high-altitude environment of the Tibetan Plateau.</title>
        <authorList>
            <person name="Yang X."/>
            <person name="Liu H."/>
            <person name="Ma Z."/>
            <person name="Zou Y."/>
            <person name="Zou M."/>
            <person name="Mao Y."/>
            <person name="Li X."/>
            <person name="Wang H."/>
            <person name="Chen T."/>
            <person name="Wang W."/>
            <person name="Yang R."/>
        </authorList>
    </citation>
    <scope>NUCLEOTIDE SEQUENCE [LARGE SCALE GENOMIC DNA]</scope>
    <source>
        <strain evidence="14">TTIB1903HZAU</strain>
        <tissue evidence="14">Muscle</tissue>
    </source>
</reference>
<dbReference type="PRINTS" id="PR00669">
    <property type="entry name" value="INHIBINA"/>
</dbReference>
<keyword evidence="9" id="KW-0325">Glycoprotein</keyword>
<protein>
    <submittedName>
        <fullName evidence="14">Nodal-like protein 2-A</fullName>
    </submittedName>
</protein>
<dbReference type="SUPFAM" id="SSF57501">
    <property type="entry name" value="Cystine-knot cytokines"/>
    <property type="match status" value="1"/>
</dbReference>
<evidence type="ECO:0000256" key="6">
    <source>
        <dbReference type="ARBA" id="ARBA00022729"/>
    </source>
</evidence>
<dbReference type="EMBL" id="SOYY01000006">
    <property type="protein sequence ID" value="KAA0720009.1"/>
    <property type="molecule type" value="Genomic_DNA"/>
</dbReference>
<keyword evidence="12" id="KW-0812">Transmembrane</keyword>
<comment type="caution">
    <text evidence="14">The sequence shown here is derived from an EMBL/GenBank/DDBJ whole genome shotgun (WGS) entry which is preliminary data.</text>
</comment>
<evidence type="ECO:0000256" key="12">
    <source>
        <dbReference type="SAM" id="Phobius"/>
    </source>
</evidence>
<dbReference type="Pfam" id="PF00019">
    <property type="entry name" value="TGF_beta"/>
    <property type="match status" value="1"/>
</dbReference>
<evidence type="ECO:0000256" key="7">
    <source>
        <dbReference type="ARBA" id="ARBA00023030"/>
    </source>
</evidence>
<keyword evidence="6" id="KW-0732">Signal</keyword>